<comment type="caution">
    <text evidence="11">The sequence shown here is derived from an EMBL/GenBank/DDBJ whole genome shotgun (WGS) entry which is preliminary data.</text>
</comment>
<evidence type="ECO:0000256" key="5">
    <source>
        <dbReference type="ARBA" id="ARBA00022741"/>
    </source>
</evidence>
<dbReference type="OrthoDB" id="9803155at2"/>
<comment type="subcellular location">
    <subcellularLocation>
        <location evidence="9">Cytoplasm</location>
    </subcellularLocation>
</comment>
<dbReference type="PANTHER" id="PTHR23342:SF0">
    <property type="entry name" value="N-ACETYLGLUTAMATE SYNTHASE, MITOCHONDRIAL"/>
    <property type="match status" value="1"/>
</dbReference>
<dbReference type="PIRSF" id="PIRSF000728">
    <property type="entry name" value="NAGK"/>
    <property type="match status" value="1"/>
</dbReference>
<dbReference type="EMBL" id="AGWN01000005">
    <property type="protein sequence ID" value="EPD29401.1"/>
    <property type="molecule type" value="Genomic_DNA"/>
</dbReference>
<sequence length="294" mass="31283">MSSLSALDKTKILLESEPWLRRYSGRKVVIKYGGNAMISPQLQRAFAVDVSFLHTWGVHPIVVHGGGPQINEMLDRLGLQAPFSGGFRVTTPEVMEVVRMVLAGKVQRELVSLLNERSIAAVGLSGEDAALLHARRKVQIVDGRPIDLGQVGDVAGVNPAPVEDLVSHGRIPVISSIAIDEDAPGDVLNVNADAAAAAIAVAVGAQKLIMLTDVEGIYRDFADKSSLLNRMSRTQLEELMPALSSGMIPKAQAALSALEGGVEQVHVIDGCVPHSMLLEVFTDEGVGTMITEEG</sequence>
<comment type="function">
    <text evidence="9">Catalyzes the ATP-dependent phosphorylation of N-acetyl-L-glutamate.</text>
</comment>
<proteinExistence type="inferred from homology"/>
<evidence type="ECO:0000313" key="11">
    <source>
        <dbReference type="EMBL" id="EPD29401.1"/>
    </source>
</evidence>
<name>A0A9W5VVQ0_9ACTO</name>
<evidence type="ECO:0000256" key="3">
    <source>
        <dbReference type="ARBA" id="ARBA00022605"/>
    </source>
</evidence>
<dbReference type="InterPro" id="IPR001048">
    <property type="entry name" value="Asp/Glu/Uridylate_kinase"/>
</dbReference>
<dbReference type="InterPro" id="IPR036393">
    <property type="entry name" value="AceGlu_kinase-like_sf"/>
</dbReference>
<dbReference type="InterPro" id="IPR001057">
    <property type="entry name" value="Glu/AcGlu_kinase"/>
</dbReference>
<dbReference type="Gene3D" id="3.40.1160.10">
    <property type="entry name" value="Acetylglutamate kinase-like"/>
    <property type="match status" value="1"/>
</dbReference>
<reference evidence="11 12" key="1">
    <citation type="submission" date="2013-05" db="EMBL/GenBank/DDBJ databases">
        <title>The Genome Sequence of Actinomyces europaeus ACS-120-V-COL10B.</title>
        <authorList>
            <consortium name="The Broad Institute Genomics Platform"/>
            <person name="Earl A."/>
            <person name="Ward D."/>
            <person name="Feldgarden M."/>
            <person name="Gevers D."/>
            <person name="Saerens B."/>
            <person name="Vaneechoutte M."/>
            <person name="Walker B."/>
            <person name="Young S."/>
            <person name="Zeng Q."/>
            <person name="Gargeya S."/>
            <person name="Fitzgerald M."/>
            <person name="Haas B."/>
            <person name="Abouelleil A."/>
            <person name="Allen A.W."/>
            <person name="Alvarado L."/>
            <person name="Arachchi H.M."/>
            <person name="Berlin A.M."/>
            <person name="Chapman S.B."/>
            <person name="Gainer-Dewar J."/>
            <person name="Goldberg J."/>
            <person name="Griggs A."/>
            <person name="Gujja S."/>
            <person name="Hansen M."/>
            <person name="Howarth C."/>
            <person name="Imamovic A."/>
            <person name="Ireland A."/>
            <person name="Larimer J."/>
            <person name="McCowan C."/>
            <person name="Murphy C."/>
            <person name="Pearson M."/>
            <person name="Poon T.W."/>
            <person name="Priest M."/>
            <person name="Roberts A."/>
            <person name="Saif S."/>
            <person name="Shea T."/>
            <person name="Sisk P."/>
            <person name="Sykes S."/>
            <person name="Wortman J."/>
            <person name="Nusbaum C."/>
            <person name="Birren B."/>
        </authorList>
    </citation>
    <scope>NUCLEOTIDE SEQUENCE [LARGE SCALE GENOMIC DNA]</scope>
    <source>
        <strain evidence="11 12">ACS-120-V-Col10b</strain>
    </source>
</reference>
<feature type="domain" description="Aspartate/glutamate/uridylate kinase" evidence="10">
    <location>
        <begin position="27"/>
        <end position="269"/>
    </location>
</feature>
<evidence type="ECO:0000259" key="10">
    <source>
        <dbReference type="Pfam" id="PF00696"/>
    </source>
</evidence>
<dbReference type="GO" id="GO:0042450">
    <property type="term" value="P:L-arginine biosynthetic process via ornithine"/>
    <property type="evidence" value="ECO:0007669"/>
    <property type="project" value="UniProtKB-UniRule"/>
</dbReference>
<dbReference type="Proteomes" id="UP000014387">
    <property type="component" value="Unassembled WGS sequence"/>
</dbReference>
<evidence type="ECO:0000256" key="1">
    <source>
        <dbReference type="ARBA" id="ARBA00004828"/>
    </source>
</evidence>
<evidence type="ECO:0000256" key="4">
    <source>
        <dbReference type="ARBA" id="ARBA00022679"/>
    </source>
</evidence>
<dbReference type="InterPro" id="IPR004662">
    <property type="entry name" value="AcgluKinase_fam"/>
</dbReference>
<dbReference type="Pfam" id="PF00696">
    <property type="entry name" value="AA_kinase"/>
    <property type="match status" value="1"/>
</dbReference>
<evidence type="ECO:0000256" key="9">
    <source>
        <dbReference type="HAMAP-Rule" id="MF_00082"/>
    </source>
</evidence>
<feature type="binding site" evidence="9">
    <location>
        <begin position="66"/>
        <end position="67"/>
    </location>
    <ligand>
        <name>substrate</name>
    </ligand>
</feature>
<keyword evidence="9" id="KW-0963">Cytoplasm</keyword>
<evidence type="ECO:0000313" key="12">
    <source>
        <dbReference type="Proteomes" id="UP000014387"/>
    </source>
</evidence>
<dbReference type="GO" id="GO:0005737">
    <property type="term" value="C:cytoplasm"/>
    <property type="evidence" value="ECO:0007669"/>
    <property type="project" value="UniProtKB-SubCell"/>
</dbReference>
<dbReference type="GO" id="GO:0003991">
    <property type="term" value="F:acetylglutamate kinase activity"/>
    <property type="evidence" value="ECO:0007669"/>
    <property type="project" value="UniProtKB-UniRule"/>
</dbReference>
<dbReference type="AlphaFoldDB" id="A0A9W5VVQ0"/>
<evidence type="ECO:0000256" key="2">
    <source>
        <dbReference type="ARBA" id="ARBA00022571"/>
    </source>
</evidence>
<dbReference type="InterPro" id="IPR037528">
    <property type="entry name" value="ArgB"/>
</dbReference>
<keyword evidence="5 9" id="KW-0547">Nucleotide-binding</keyword>
<accession>A0A9W5VVQ0</accession>
<dbReference type="PANTHER" id="PTHR23342">
    <property type="entry name" value="N-ACETYLGLUTAMATE SYNTHASE"/>
    <property type="match status" value="1"/>
</dbReference>
<dbReference type="PRINTS" id="PR00474">
    <property type="entry name" value="GLU5KINASE"/>
</dbReference>
<evidence type="ECO:0000256" key="6">
    <source>
        <dbReference type="ARBA" id="ARBA00022777"/>
    </source>
</evidence>
<dbReference type="HAMAP" id="MF_00082">
    <property type="entry name" value="ArgB"/>
    <property type="match status" value="1"/>
</dbReference>
<organism evidence="11 12">
    <name type="scientific">Gleimia europaea ACS-120-V-Col10b</name>
    <dbReference type="NCBI Taxonomy" id="883069"/>
    <lineage>
        <taxon>Bacteria</taxon>
        <taxon>Bacillati</taxon>
        <taxon>Actinomycetota</taxon>
        <taxon>Actinomycetes</taxon>
        <taxon>Actinomycetales</taxon>
        <taxon>Actinomycetaceae</taxon>
        <taxon>Gleimia</taxon>
    </lineage>
</organism>
<evidence type="ECO:0000256" key="7">
    <source>
        <dbReference type="ARBA" id="ARBA00022840"/>
    </source>
</evidence>
<feature type="binding site" evidence="9">
    <location>
        <position position="189"/>
    </location>
    <ligand>
        <name>substrate</name>
    </ligand>
</feature>
<keyword evidence="4 9" id="KW-0808">Transferase</keyword>
<dbReference type="InterPro" id="IPR041727">
    <property type="entry name" value="NAGK-C"/>
</dbReference>
<dbReference type="FunFam" id="3.40.1160.10:FF:000004">
    <property type="entry name" value="Acetylglutamate kinase"/>
    <property type="match status" value="1"/>
</dbReference>
<protein>
    <recommendedName>
        <fullName evidence="9">Acetylglutamate kinase</fullName>
        <ecNumber evidence="9">2.7.2.8</ecNumber>
    </recommendedName>
    <alternativeName>
        <fullName evidence="9">N-acetyl-L-glutamate 5-phosphotransferase</fullName>
    </alternativeName>
    <alternativeName>
        <fullName evidence="9">NAG kinase</fullName>
        <shortName evidence="9">NAGK</shortName>
    </alternativeName>
</protein>
<comment type="pathway">
    <text evidence="1 9">Amino-acid biosynthesis; L-arginine biosynthesis; N(2)-acetyl-L-ornithine from L-glutamate: step 2/4.</text>
</comment>
<comment type="catalytic activity">
    <reaction evidence="8 9">
        <text>N-acetyl-L-glutamate + ATP = N-acetyl-L-glutamyl 5-phosphate + ADP</text>
        <dbReference type="Rhea" id="RHEA:14629"/>
        <dbReference type="ChEBI" id="CHEBI:30616"/>
        <dbReference type="ChEBI" id="CHEBI:44337"/>
        <dbReference type="ChEBI" id="CHEBI:57936"/>
        <dbReference type="ChEBI" id="CHEBI:456216"/>
        <dbReference type="EC" id="2.7.2.8"/>
    </reaction>
</comment>
<keyword evidence="2 9" id="KW-0055">Arginine biosynthesis</keyword>
<dbReference type="GO" id="GO:0005524">
    <property type="term" value="F:ATP binding"/>
    <property type="evidence" value="ECO:0007669"/>
    <property type="project" value="UniProtKB-UniRule"/>
</dbReference>
<dbReference type="SUPFAM" id="SSF53633">
    <property type="entry name" value="Carbamate kinase-like"/>
    <property type="match status" value="1"/>
</dbReference>
<feature type="binding site" evidence="9">
    <location>
        <position position="88"/>
    </location>
    <ligand>
        <name>substrate</name>
    </ligand>
</feature>
<dbReference type="NCBIfam" id="TIGR00761">
    <property type="entry name" value="argB"/>
    <property type="match status" value="1"/>
</dbReference>
<dbReference type="CDD" id="cd04250">
    <property type="entry name" value="AAK_NAGK-C"/>
    <property type="match status" value="1"/>
</dbReference>
<keyword evidence="3 9" id="KW-0028">Amino-acid biosynthesis</keyword>
<keyword evidence="7 9" id="KW-0067">ATP-binding</keyword>
<keyword evidence="12" id="KW-1185">Reference proteome</keyword>
<keyword evidence="6 9" id="KW-0418">Kinase</keyword>
<comment type="similarity">
    <text evidence="9">Belongs to the acetylglutamate kinase family. ArgB subfamily.</text>
</comment>
<dbReference type="EC" id="2.7.2.8" evidence="9"/>
<gene>
    <name evidence="9" type="primary">argB</name>
    <name evidence="11" type="ORF">HMPREF9238_01718</name>
</gene>
<dbReference type="RefSeq" id="WP_016445034.1">
    <property type="nucleotide sequence ID" value="NZ_KE150268.1"/>
</dbReference>
<feature type="site" description="Transition state stabilizer" evidence="9">
    <location>
        <position position="31"/>
    </location>
</feature>
<feature type="site" description="Transition state stabilizer" evidence="9">
    <location>
        <position position="250"/>
    </location>
</feature>
<evidence type="ECO:0000256" key="8">
    <source>
        <dbReference type="ARBA" id="ARBA00048141"/>
    </source>
</evidence>